<keyword evidence="4" id="KW-1185">Reference proteome</keyword>
<comment type="caution">
    <text evidence="3">The sequence shown here is derived from an EMBL/GenBank/DDBJ whole genome shotgun (WGS) entry which is preliminary data.</text>
</comment>
<gene>
    <name evidence="3" type="ORF">ACFFP0_04095</name>
</gene>
<keyword evidence="2" id="KW-1133">Transmembrane helix</keyword>
<evidence type="ECO:0000256" key="1">
    <source>
        <dbReference type="SAM" id="MobiDB-lite"/>
    </source>
</evidence>
<feature type="transmembrane region" description="Helical" evidence="2">
    <location>
        <begin position="12"/>
        <end position="34"/>
    </location>
</feature>
<dbReference type="EMBL" id="JBHMAA010000006">
    <property type="protein sequence ID" value="MFB9948014.1"/>
    <property type="molecule type" value="Genomic_DNA"/>
</dbReference>
<sequence length="377" mass="40941">MADEHDEKRSDRGWGIPASILIHAVFAGALFFHLPLDFSEPQKEESVSVEIVPPPEEAEQAVEKPKPEEAPKEEAKKEEPPPPEQKPEEAQKEAPPPSPQPPEEEAKQQPEPPPPAQQEEAAQQPPPGNEQGRGQPLPVLRPVFEFGEKDSGPRKSEAGNAPQEAATPPAETRPDGETAEQPKSSPEEPVAAETPPANPVPDDVNVPEVDVAAANPQRNDAISETLPDSTHMDIVTPPPAASATKEPSKAPVSEKPAEMTEAKTLFSQSETGDVMATTAMGNVPRGVRAGQLCATELREQLRHASPSYRPELLPAYRLPKGTVLEVKRGAFRASAQWYDLSFRCEVNEEATRVLSFAFDIGAPVPQGEWRKRGFPEF</sequence>
<dbReference type="Proteomes" id="UP001589692">
    <property type="component" value="Unassembled WGS sequence"/>
</dbReference>
<feature type="compositionally biased region" description="Low complexity" evidence="1">
    <location>
        <begin position="187"/>
        <end position="216"/>
    </location>
</feature>
<name>A0ABV6ABK5_9HYPH</name>
<feature type="region of interest" description="Disordered" evidence="1">
    <location>
        <begin position="41"/>
        <end position="258"/>
    </location>
</feature>
<proteinExistence type="predicted"/>
<evidence type="ECO:0000313" key="4">
    <source>
        <dbReference type="Proteomes" id="UP001589692"/>
    </source>
</evidence>
<accession>A0ABV6ABK5</accession>
<feature type="compositionally biased region" description="Polar residues" evidence="1">
    <location>
        <begin position="217"/>
        <end position="228"/>
    </location>
</feature>
<dbReference type="InterPro" id="IPR009273">
    <property type="entry name" value="DUF930"/>
</dbReference>
<feature type="compositionally biased region" description="Basic and acidic residues" evidence="1">
    <location>
        <begin position="146"/>
        <end position="157"/>
    </location>
</feature>
<dbReference type="Pfam" id="PF06059">
    <property type="entry name" value="DUF930"/>
    <property type="match status" value="1"/>
</dbReference>
<reference evidence="3 4" key="1">
    <citation type="submission" date="2024-09" db="EMBL/GenBank/DDBJ databases">
        <authorList>
            <person name="Sun Q."/>
            <person name="Mori K."/>
        </authorList>
    </citation>
    <scope>NUCLEOTIDE SEQUENCE [LARGE SCALE GENOMIC DNA]</scope>
    <source>
        <strain evidence="3 4">TBRC 4938</strain>
    </source>
</reference>
<protein>
    <submittedName>
        <fullName evidence="3">DUF930 domain-containing protein</fullName>
    </submittedName>
</protein>
<keyword evidence="2" id="KW-0812">Transmembrane</keyword>
<evidence type="ECO:0000313" key="3">
    <source>
        <dbReference type="EMBL" id="MFB9948014.1"/>
    </source>
</evidence>
<organism evidence="3 4">
    <name type="scientific">Rhizobium puerariae</name>
    <dbReference type="NCBI Taxonomy" id="1585791"/>
    <lineage>
        <taxon>Bacteria</taxon>
        <taxon>Pseudomonadati</taxon>
        <taxon>Pseudomonadota</taxon>
        <taxon>Alphaproteobacteria</taxon>
        <taxon>Hyphomicrobiales</taxon>
        <taxon>Rhizobiaceae</taxon>
        <taxon>Rhizobium/Agrobacterium group</taxon>
        <taxon>Rhizobium</taxon>
    </lineage>
</organism>
<feature type="compositionally biased region" description="Basic and acidic residues" evidence="1">
    <location>
        <begin position="61"/>
        <end position="92"/>
    </location>
</feature>
<keyword evidence="2" id="KW-0472">Membrane</keyword>
<evidence type="ECO:0000256" key="2">
    <source>
        <dbReference type="SAM" id="Phobius"/>
    </source>
</evidence>
<feature type="compositionally biased region" description="Low complexity" evidence="1">
    <location>
        <begin position="161"/>
        <end position="170"/>
    </location>
</feature>